<feature type="non-terminal residue" evidence="1">
    <location>
        <position position="1"/>
    </location>
</feature>
<proteinExistence type="predicted"/>
<evidence type="ECO:0000313" key="1">
    <source>
        <dbReference type="EMBL" id="KAL3533441.1"/>
    </source>
</evidence>
<dbReference type="Proteomes" id="UP001630127">
    <property type="component" value="Unassembled WGS sequence"/>
</dbReference>
<reference evidence="1 2" key="1">
    <citation type="submission" date="2024-11" db="EMBL/GenBank/DDBJ databases">
        <title>A near-complete genome assembly of Cinchona calisaya.</title>
        <authorList>
            <person name="Lian D.C."/>
            <person name="Zhao X.W."/>
            <person name="Wei L."/>
        </authorList>
    </citation>
    <scope>NUCLEOTIDE SEQUENCE [LARGE SCALE GENOMIC DNA]</scope>
    <source>
        <tissue evidence="1">Nenye</tissue>
    </source>
</reference>
<dbReference type="AlphaFoldDB" id="A0ABD3AQI7"/>
<dbReference type="EMBL" id="JBJUIK010000003">
    <property type="protein sequence ID" value="KAL3533441.1"/>
    <property type="molecule type" value="Genomic_DNA"/>
</dbReference>
<sequence>PPHELLEIVGVRKQDNVHVGTMLLPYDGDRISLEFDDTIFLELDKRIEDLGWKKLSSSTQPRTGGDRHKDKGLVSGESFWVTFRHCFNRGVAEELEELWQKLRIIGLEEIVISAPREMHDGILIDHGNRDFTNEEAITLQSKNQLPQYGVWLKAGNSGGERERNGGNVQISTQVDLAKKKTNPMKPQGSCRTSKRTWKWKLKGFNLQGSNQPLTNMVKKRSLSPVEHVVPELAEPDAKRRATVTESMDLLENTILMAEIDNQFG</sequence>
<evidence type="ECO:0000313" key="2">
    <source>
        <dbReference type="Proteomes" id="UP001630127"/>
    </source>
</evidence>
<accession>A0ABD3AQI7</accession>
<protein>
    <submittedName>
        <fullName evidence="1">Uncharacterized protein</fullName>
    </submittedName>
</protein>
<gene>
    <name evidence="1" type="ORF">ACH5RR_006962</name>
</gene>
<keyword evidence="2" id="KW-1185">Reference proteome</keyword>
<organism evidence="1 2">
    <name type="scientific">Cinchona calisaya</name>
    <dbReference type="NCBI Taxonomy" id="153742"/>
    <lineage>
        <taxon>Eukaryota</taxon>
        <taxon>Viridiplantae</taxon>
        <taxon>Streptophyta</taxon>
        <taxon>Embryophyta</taxon>
        <taxon>Tracheophyta</taxon>
        <taxon>Spermatophyta</taxon>
        <taxon>Magnoliopsida</taxon>
        <taxon>eudicotyledons</taxon>
        <taxon>Gunneridae</taxon>
        <taxon>Pentapetalae</taxon>
        <taxon>asterids</taxon>
        <taxon>lamiids</taxon>
        <taxon>Gentianales</taxon>
        <taxon>Rubiaceae</taxon>
        <taxon>Cinchonoideae</taxon>
        <taxon>Cinchoneae</taxon>
        <taxon>Cinchona</taxon>
    </lineage>
</organism>
<comment type="caution">
    <text evidence="1">The sequence shown here is derived from an EMBL/GenBank/DDBJ whole genome shotgun (WGS) entry which is preliminary data.</text>
</comment>
<name>A0ABD3AQI7_9GENT</name>